<evidence type="ECO:0000256" key="4">
    <source>
        <dbReference type="SAM" id="SignalP"/>
    </source>
</evidence>
<keyword evidence="4" id="KW-0732">Signal</keyword>
<name>A0A7J0GT68_9ERIC</name>
<dbReference type="OrthoDB" id="1729821at2759"/>
<feature type="signal peptide" evidence="4">
    <location>
        <begin position="1"/>
        <end position="16"/>
    </location>
</feature>
<evidence type="ECO:0000256" key="3">
    <source>
        <dbReference type="ARBA" id="ARBA00023098"/>
    </source>
</evidence>
<dbReference type="EMBL" id="BJWL01000024">
    <property type="protein sequence ID" value="GFZ13972.1"/>
    <property type="molecule type" value="Genomic_DNA"/>
</dbReference>
<dbReference type="Proteomes" id="UP000585474">
    <property type="component" value="Unassembled WGS sequence"/>
</dbReference>
<sequence length="282" mass="31718">MRAIWVWAVLKPGFLAMLKDPFDTMPLDIIVFDVLPASDGNGEGRVSLANEIKDPGTSSSSSFWVVCGELIVQVSCGTRSIQLRSKSNAKVKDWVAAINDAGLRPPEGWCHPHRFGSFAPPRGLTDDGSQAQWFVDGQAAFEAIAVAIEEAKSEIFICGWWLCPELYLRRSFHAHVSSRLDALLEAKAKQGVQRNKAPYEQAIPLLMPQHHMVIPHYMSESREMDVQINVGNDHKDIKRQDSFSSRSSYQDVPLLIPQEAEGLDFFHWTEWRLKIKWIGSDS</sequence>
<evidence type="ECO:0000313" key="5">
    <source>
        <dbReference type="EMBL" id="GFZ13972.1"/>
    </source>
</evidence>
<dbReference type="AlphaFoldDB" id="A0A7J0GT68"/>
<keyword evidence="6" id="KW-1185">Reference proteome</keyword>
<proteinExistence type="predicted"/>
<feature type="chain" id="PRO_5029527028" evidence="4">
    <location>
        <begin position="17"/>
        <end position="282"/>
    </location>
</feature>
<protein>
    <submittedName>
        <fullName evidence="5">Phospholipase D P1</fullName>
    </submittedName>
</protein>
<dbReference type="InterPro" id="IPR015679">
    <property type="entry name" value="PLipase_D_fam"/>
</dbReference>
<dbReference type="GO" id="GO:0004630">
    <property type="term" value="F:phospholipase D activity"/>
    <property type="evidence" value="ECO:0007669"/>
    <property type="project" value="UniProtKB-EC"/>
</dbReference>
<keyword evidence="3" id="KW-0443">Lipid metabolism</keyword>
<dbReference type="PANTHER" id="PTHR18896">
    <property type="entry name" value="PHOSPHOLIPASE D"/>
    <property type="match status" value="1"/>
</dbReference>
<comment type="catalytic activity">
    <reaction evidence="1">
        <text>a 1,2-diacyl-sn-glycero-3-phosphocholine + H2O = a 1,2-diacyl-sn-glycero-3-phosphate + choline + H(+)</text>
        <dbReference type="Rhea" id="RHEA:14445"/>
        <dbReference type="ChEBI" id="CHEBI:15354"/>
        <dbReference type="ChEBI" id="CHEBI:15377"/>
        <dbReference type="ChEBI" id="CHEBI:15378"/>
        <dbReference type="ChEBI" id="CHEBI:57643"/>
        <dbReference type="ChEBI" id="CHEBI:58608"/>
        <dbReference type="EC" id="3.1.4.4"/>
    </reaction>
</comment>
<dbReference type="SUPFAM" id="SSF56024">
    <property type="entry name" value="Phospholipase D/nuclease"/>
    <property type="match status" value="1"/>
</dbReference>
<evidence type="ECO:0000256" key="1">
    <source>
        <dbReference type="ARBA" id="ARBA00000798"/>
    </source>
</evidence>
<accession>A0A7J0GT68</accession>
<dbReference type="PANTHER" id="PTHR18896:SF76">
    <property type="entry name" value="PHOSPHOLIPASE"/>
    <property type="match status" value="1"/>
</dbReference>
<evidence type="ECO:0000256" key="2">
    <source>
        <dbReference type="ARBA" id="ARBA00022737"/>
    </source>
</evidence>
<dbReference type="GO" id="GO:0009395">
    <property type="term" value="P:phospholipid catabolic process"/>
    <property type="evidence" value="ECO:0007669"/>
    <property type="project" value="TreeGrafter"/>
</dbReference>
<comment type="caution">
    <text evidence="5">The sequence shown here is derived from an EMBL/GenBank/DDBJ whole genome shotgun (WGS) entry which is preliminary data.</text>
</comment>
<gene>
    <name evidence="5" type="ORF">Acr_24g0001620</name>
</gene>
<dbReference type="GO" id="GO:0005886">
    <property type="term" value="C:plasma membrane"/>
    <property type="evidence" value="ECO:0007669"/>
    <property type="project" value="TreeGrafter"/>
</dbReference>
<keyword evidence="2" id="KW-0677">Repeat</keyword>
<organism evidence="5 6">
    <name type="scientific">Actinidia rufa</name>
    <dbReference type="NCBI Taxonomy" id="165716"/>
    <lineage>
        <taxon>Eukaryota</taxon>
        <taxon>Viridiplantae</taxon>
        <taxon>Streptophyta</taxon>
        <taxon>Embryophyta</taxon>
        <taxon>Tracheophyta</taxon>
        <taxon>Spermatophyta</taxon>
        <taxon>Magnoliopsida</taxon>
        <taxon>eudicotyledons</taxon>
        <taxon>Gunneridae</taxon>
        <taxon>Pentapetalae</taxon>
        <taxon>asterids</taxon>
        <taxon>Ericales</taxon>
        <taxon>Actinidiaceae</taxon>
        <taxon>Actinidia</taxon>
    </lineage>
</organism>
<evidence type="ECO:0000313" key="6">
    <source>
        <dbReference type="Proteomes" id="UP000585474"/>
    </source>
</evidence>
<reference evidence="5 6" key="1">
    <citation type="submission" date="2019-07" db="EMBL/GenBank/DDBJ databases">
        <title>De Novo Assembly of kiwifruit Actinidia rufa.</title>
        <authorList>
            <person name="Sugita-Konishi S."/>
            <person name="Sato K."/>
            <person name="Mori E."/>
            <person name="Abe Y."/>
            <person name="Kisaki G."/>
            <person name="Hamano K."/>
            <person name="Suezawa K."/>
            <person name="Otani M."/>
            <person name="Fukuda T."/>
            <person name="Manabe T."/>
            <person name="Gomi K."/>
            <person name="Tabuchi M."/>
            <person name="Akimitsu K."/>
            <person name="Kataoka I."/>
        </authorList>
    </citation>
    <scope>NUCLEOTIDE SEQUENCE [LARGE SCALE GENOMIC DNA]</scope>
    <source>
        <strain evidence="6">cv. Fuchu</strain>
    </source>
</reference>